<keyword evidence="1" id="KW-0175">Coiled coil</keyword>
<feature type="region of interest" description="Disordered" evidence="2">
    <location>
        <begin position="84"/>
        <end position="111"/>
    </location>
</feature>
<dbReference type="InterPro" id="IPR015915">
    <property type="entry name" value="Kelch-typ_b-propeller"/>
</dbReference>
<dbReference type="SMART" id="SM00612">
    <property type="entry name" value="Kelch"/>
    <property type="match status" value="5"/>
</dbReference>
<dbReference type="Pfam" id="PF01344">
    <property type="entry name" value="Kelch_1"/>
    <property type="match status" value="6"/>
</dbReference>
<evidence type="ECO:0000313" key="3">
    <source>
        <dbReference type="EMBL" id="KAK9829903.1"/>
    </source>
</evidence>
<dbReference type="GO" id="GO:0034976">
    <property type="term" value="P:response to endoplasmic reticulum stress"/>
    <property type="evidence" value="ECO:0007669"/>
    <property type="project" value="InterPro"/>
</dbReference>
<dbReference type="Proteomes" id="UP001489004">
    <property type="component" value="Unassembled WGS sequence"/>
</dbReference>
<evidence type="ECO:0000256" key="2">
    <source>
        <dbReference type="SAM" id="MobiDB-lite"/>
    </source>
</evidence>
<dbReference type="InterPro" id="IPR044832">
    <property type="entry name" value="NRP-like"/>
</dbReference>
<feature type="coiled-coil region" evidence="1">
    <location>
        <begin position="299"/>
        <end position="360"/>
    </location>
</feature>
<accession>A0AAW1R8N3</accession>
<dbReference type="PANTHER" id="PTHR46034:SF7">
    <property type="entry name" value="INFLUENZA VIRUS NS1A-BINDING PROTEIN"/>
    <property type="match status" value="1"/>
</dbReference>
<evidence type="ECO:0000256" key="1">
    <source>
        <dbReference type="SAM" id="Coils"/>
    </source>
</evidence>
<gene>
    <name evidence="3" type="ORF">WJX72_008584</name>
</gene>
<protein>
    <submittedName>
        <fullName evidence="3">Uncharacterized protein</fullName>
    </submittedName>
</protein>
<dbReference type="EMBL" id="JALJOR010000001">
    <property type="protein sequence ID" value="KAK9829903.1"/>
    <property type="molecule type" value="Genomic_DNA"/>
</dbReference>
<organism evidence="3 4">
    <name type="scientific">[Myrmecia] bisecta</name>
    <dbReference type="NCBI Taxonomy" id="41462"/>
    <lineage>
        <taxon>Eukaryota</taxon>
        <taxon>Viridiplantae</taxon>
        <taxon>Chlorophyta</taxon>
        <taxon>core chlorophytes</taxon>
        <taxon>Trebouxiophyceae</taxon>
        <taxon>Trebouxiales</taxon>
        <taxon>Trebouxiaceae</taxon>
        <taxon>Myrmecia</taxon>
    </lineage>
</organism>
<name>A0AAW1R8N3_9CHLO</name>
<dbReference type="InterPro" id="IPR006652">
    <property type="entry name" value="Kelch_1"/>
</dbReference>
<evidence type="ECO:0000313" key="4">
    <source>
        <dbReference type="Proteomes" id="UP001489004"/>
    </source>
</evidence>
<dbReference type="SUPFAM" id="SSF117281">
    <property type="entry name" value="Kelch motif"/>
    <property type="match status" value="2"/>
</dbReference>
<dbReference type="Gene3D" id="2.120.10.80">
    <property type="entry name" value="Kelch-type beta propeller"/>
    <property type="match status" value="2"/>
</dbReference>
<sequence>MAAKQQQAERDIEEILNSSAGQKLNAHMLARQLAERKLPEGVSFATHYNVGNLSEFLDASEQFFVAGKGPFTSRTVMMNRYRRKTPSPDVAGGPSGAPSNQPSSAPEDAASPIPDAVLERKLVEYLQHCPERRAHLGSGMGSYMKKANLHLNGPLSQWLGIDMKGRLGTFLSERSDKFVMESPDRAANGQAQAGRQDEAAAQRLERELLLHLLHHPGQPLAQLDQFAHTQLAAYLPEGWNVEAYIKERSLVFTINNGMVYIVDEAREILEGSVGVSPENVGAFVAGVAYRQVSGVTAALSSVHKRQEELQRLAQECQQQLGTAQDLSALRQENASIRQHCAHLDSQLRELRHQLETLIGKPLPYSGAAAMKPALNGLHHASPHGNGIMADSKLYILGGHDGQSWLDLADCFQPATKQWKRLPLLEGPRSFAAAAHLDQRIYLCGGSDGTHWFDTVLSYDTRSHTSRSWQVVAPMCCARGSLAVAAVAGRLYACGGGLPGAQHSLTEMYDPVVDKWFHVADLNSRRFALGATTVGSAMYAVGGFDGSAYLTSVERLDPREGRWSTLTAAMAVRRGSLAVTSANDVIYAVGGFDSEVSVASVEVLDPRAARWRSVAPMADGGRAYGAAVTCNNQVYALGGLLSDMTTHATLLERYDALRDQWEECLEEQQALPSTTVSQRAFIAACASE</sequence>
<dbReference type="AlphaFoldDB" id="A0AAW1R8N3"/>
<proteinExistence type="predicted"/>
<dbReference type="PANTHER" id="PTHR46034">
    <property type="match status" value="1"/>
</dbReference>
<comment type="caution">
    <text evidence="3">The sequence shown here is derived from an EMBL/GenBank/DDBJ whole genome shotgun (WGS) entry which is preliminary data.</text>
</comment>
<reference evidence="3 4" key="1">
    <citation type="journal article" date="2024" name="Nat. Commun.">
        <title>Phylogenomics reveals the evolutionary origins of lichenization in chlorophyte algae.</title>
        <authorList>
            <person name="Puginier C."/>
            <person name="Libourel C."/>
            <person name="Otte J."/>
            <person name="Skaloud P."/>
            <person name="Haon M."/>
            <person name="Grisel S."/>
            <person name="Petersen M."/>
            <person name="Berrin J.G."/>
            <person name="Delaux P.M."/>
            <person name="Dal Grande F."/>
            <person name="Keller J."/>
        </authorList>
    </citation>
    <scope>NUCLEOTIDE SEQUENCE [LARGE SCALE GENOMIC DNA]</scope>
    <source>
        <strain evidence="3 4">SAG 2043</strain>
    </source>
</reference>
<keyword evidence="4" id="KW-1185">Reference proteome</keyword>